<name>A0A4U5M868_STECR</name>
<sequence length="110" mass="12244">MADRIGFFGSDSDPTERLTNSLLAARVPRVSKSRVSVFVGCSSPFAVISRGKWRRVQQFMISLKKSTDSMVSRMVSRSGSPSITHIGYSKTSSSSYLLLDPVRRNNKFVH</sequence>
<reference evidence="1 2" key="2">
    <citation type="journal article" date="2019" name="G3 (Bethesda)">
        <title>Hybrid Assembly of the Genome of the Entomopathogenic Nematode Steinernema carpocapsae Identifies the X-Chromosome.</title>
        <authorList>
            <person name="Serra L."/>
            <person name="Macchietto M."/>
            <person name="Macias-Munoz A."/>
            <person name="McGill C.J."/>
            <person name="Rodriguez I.M."/>
            <person name="Rodriguez B."/>
            <person name="Murad R."/>
            <person name="Mortazavi A."/>
        </authorList>
    </citation>
    <scope>NUCLEOTIDE SEQUENCE [LARGE SCALE GENOMIC DNA]</scope>
    <source>
        <strain evidence="1 2">ALL</strain>
    </source>
</reference>
<evidence type="ECO:0000313" key="1">
    <source>
        <dbReference type="EMBL" id="TKR65114.1"/>
    </source>
</evidence>
<dbReference type="EMBL" id="AZBU02000009">
    <property type="protein sequence ID" value="TKR65114.1"/>
    <property type="molecule type" value="Genomic_DNA"/>
</dbReference>
<organism evidence="1 2">
    <name type="scientific">Steinernema carpocapsae</name>
    <name type="common">Entomopathogenic nematode</name>
    <dbReference type="NCBI Taxonomy" id="34508"/>
    <lineage>
        <taxon>Eukaryota</taxon>
        <taxon>Metazoa</taxon>
        <taxon>Ecdysozoa</taxon>
        <taxon>Nematoda</taxon>
        <taxon>Chromadorea</taxon>
        <taxon>Rhabditida</taxon>
        <taxon>Tylenchina</taxon>
        <taxon>Panagrolaimomorpha</taxon>
        <taxon>Strongyloidoidea</taxon>
        <taxon>Steinernematidae</taxon>
        <taxon>Steinernema</taxon>
    </lineage>
</organism>
<dbReference type="Proteomes" id="UP000298663">
    <property type="component" value="Unassembled WGS sequence"/>
</dbReference>
<evidence type="ECO:0000313" key="2">
    <source>
        <dbReference type="Proteomes" id="UP000298663"/>
    </source>
</evidence>
<keyword evidence="2" id="KW-1185">Reference proteome</keyword>
<accession>A0A4U5M868</accession>
<proteinExistence type="predicted"/>
<comment type="caution">
    <text evidence="1">The sequence shown here is derived from an EMBL/GenBank/DDBJ whole genome shotgun (WGS) entry which is preliminary data.</text>
</comment>
<reference evidence="1 2" key="1">
    <citation type="journal article" date="2015" name="Genome Biol.">
        <title>Comparative genomics of Steinernema reveals deeply conserved gene regulatory networks.</title>
        <authorList>
            <person name="Dillman A.R."/>
            <person name="Macchietto M."/>
            <person name="Porter C.F."/>
            <person name="Rogers A."/>
            <person name="Williams B."/>
            <person name="Antoshechkin I."/>
            <person name="Lee M.M."/>
            <person name="Goodwin Z."/>
            <person name="Lu X."/>
            <person name="Lewis E.E."/>
            <person name="Goodrich-Blair H."/>
            <person name="Stock S.P."/>
            <person name="Adams B.J."/>
            <person name="Sternberg P.W."/>
            <person name="Mortazavi A."/>
        </authorList>
    </citation>
    <scope>NUCLEOTIDE SEQUENCE [LARGE SCALE GENOMIC DNA]</scope>
    <source>
        <strain evidence="1 2">ALL</strain>
    </source>
</reference>
<dbReference type="AlphaFoldDB" id="A0A4U5M868"/>
<protein>
    <submittedName>
        <fullName evidence="1">Uncharacterized protein</fullName>
    </submittedName>
</protein>
<gene>
    <name evidence="1" type="ORF">L596_025568</name>
</gene>